<dbReference type="NCBIfam" id="NF000648">
    <property type="entry name" value="PRK00026.1"/>
    <property type="match status" value="1"/>
</dbReference>
<evidence type="ECO:0000256" key="14">
    <source>
        <dbReference type="ARBA" id="ARBA00047783"/>
    </source>
</evidence>
<dbReference type="CDD" id="cd18080">
    <property type="entry name" value="TrmD-like"/>
    <property type="match status" value="1"/>
</dbReference>
<dbReference type="InterPro" id="IPR029026">
    <property type="entry name" value="tRNA_m1G_MTases_N"/>
</dbReference>
<keyword evidence="7 15" id="KW-0963">Cytoplasm</keyword>
<keyword evidence="10 15" id="KW-0949">S-adenosyl-L-methionine</keyword>
<evidence type="ECO:0000256" key="7">
    <source>
        <dbReference type="ARBA" id="ARBA00022490"/>
    </source>
</evidence>
<dbReference type="PANTHER" id="PTHR46417:SF1">
    <property type="entry name" value="TRNA (GUANINE-N(1)-)-METHYLTRANSFERASE"/>
    <property type="match status" value="1"/>
</dbReference>
<accession>A0A1F5DPC6</accession>
<dbReference type="InterPro" id="IPR002649">
    <property type="entry name" value="tRNA_m1G_MeTrfase_TrmD"/>
</dbReference>
<evidence type="ECO:0000256" key="16">
    <source>
        <dbReference type="PIRSR" id="PIRSR000386-1"/>
    </source>
</evidence>
<comment type="similarity">
    <text evidence="3 15 17">Belongs to the RNA methyltransferase TrmD family.</text>
</comment>
<evidence type="ECO:0000256" key="11">
    <source>
        <dbReference type="ARBA" id="ARBA00022694"/>
    </source>
</evidence>
<dbReference type="EC" id="2.1.1.228" evidence="5 15"/>
<dbReference type="InterPro" id="IPR023148">
    <property type="entry name" value="tRNA_m1G_MeTrfase_C_sf"/>
</dbReference>
<comment type="catalytic activity">
    <reaction evidence="14 15 17">
        <text>guanosine(37) in tRNA + S-adenosyl-L-methionine = N(1)-methylguanosine(37) in tRNA + S-adenosyl-L-homocysteine + H(+)</text>
        <dbReference type="Rhea" id="RHEA:36899"/>
        <dbReference type="Rhea" id="RHEA-COMP:10145"/>
        <dbReference type="Rhea" id="RHEA-COMP:10147"/>
        <dbReference type="ChEBI" id="CHEBI:15378"/>
        <dbReference type="ChEBI" id="CHEBI:57856"/>
        <dbReference type="ChEBI" id="CHEBI:59789"/>
        <dbReference type="ChEBI" id="CHEBI:73542"/>
        <dbReference type="ChEBI" id="CHEBI:74269"/>
        <dbReference type="EC" id="2.1.1.228"/>
    </reaction>
</comment>
<comment type="function">
    <text evidence="1 15 17">Specifically methylates guanosine-37 in various tRNAs.</text>
</comment>
<organism evidence="19 20">
    <name type="scientific">Candidatus Beckwithbacteria bacterium RIFCSPHIGHO2_12_FULL_47_17</name>
    <dbReference type="NCBI Taxonomy" id="1797460"/>
    <lineage>
        <taxon>Bacteria</taxon>
        <taxon>Candidatus Beckwithiibacteriota</taxon>
    </lineage>
</organism>
<dbReference type="InterPro" id="IPR016009">
    <property type="entry name" value="tRNA_MeTrfase_TRMD/TRM10"/>
</dbReference>
<protein>
    <recommendedName>
        <fullName evidence="6 15">tRNA (guanine-N(1)-)-methyltransferase</fullName>
        <ecNumber evidence="5 15">2.1.1.228</ecNumber>
    </recommendedName>
    <alternativeName>
        <fullName evidence="12 15">M1G-methyltransferase</fullName>
    </alternativeName>
    <alternativeName>
        <fullName evidence="13 15">tRNA [GM37] methyltransferase</fullName>
    </alternativeName>
</protein>
<evidence type="ECO:0000313" key="19">
    <source>
        <dbReference type="EMBL" id="OGD57029.1"/>
    </source>
</evidence>
<evidence type="ECO:0000256" key="8">
    <source>
        <dbReference type="ARBA" id="ARBA00022603"/>
    </source>
</evidence>
<dbReference type="InterPro" id="IPR029028">
    <property type="entry name" value="Alpha/beta_knot_MTases"/>
</dbReference>
<dbReference type="FunFam" id="3.40.1280.10:FF:000001">
    <property type="entry name" value="tRNA (guanine-N(1)-)-methyltransferase"/>
    <property type="match status" value="1"/>
</dbReference>
<evidence type="ECO:0000313" key="20">
    <source>
        <dbReference type="Proteomes" id="UP000176791"/>
    </source>
</evidence>
<evidence type="ECO:0000256" key="5">
    <source>
        <dbReference type="ARBA" id="ARBA00012807"/>
    </source>
</evidence>
<dbReference type="HAMAP" id="MF_00605">
    <property type="entry name" value="TrmD"/>
    <property type="match status" value="1"/>
</dbReference>
<dbReference type="Proteomes" id="UP000176791">
    <property type="component" value="Unassembled WGS sequence"/>
</dbReference>
<keyword evidence="11 15" id="KW-0819">tRNA processing</keyword>
<comment type="subcellular location">
    <subcellularLocation>
        <location evidence="2 15 17">Cytoplasm</location>
    </subcellularLocation>
</comment>
<feature type="binding site" evidence="15 16">
    <location>
        <begin position="131"/>
        <end position="136"/>
    </location>
    <ligand>
        <name>S-adenosyl-L-methionine</name>
        <dbReference type="ChEBI" id="CHEBI:59789"/>
    </ligand>
</feature>
<keyword evidence="9 15" id="KW-0808">Transferase</keyword>
<evidence type="ECO:0000256" key="13">
    <source>
        <dbReference type="ARBA" id="ARBA00033392"/>
    </source>
</evidence>
<evidence type="ECO:0000256" key="12">
    <source>
        <dbReference type="ARBA" id="ARBA00029736"/>
    </source>
</evidence>
<reference evidence="19 20" key="1">
    <citation type="journal article" date="2016" name="Nat. Commun.">
        <title>Thousands of microbial genomes shed light on interconnected biogeochemical processes in an aquifer system.</title>
        <authorList>
            <person name="Anantharaman K."/>
            <person name="Brown C.T."/>
            <person name="Hug L.A."/>
            <person name="Sharon I."/>
            <person name="Castelle C.J."/>
            <person name="Probst A.J."/>
            <person name="Thomas B.C."/>
            <person name="Singh A."/>
            <person name="Wilkins M.J."/>
            <person name="Karaoz U."/>
            <person name="Brodie E.L."/>
            <person name="Williams K.H."/>
            <person name="Hubbard S.S."/>
            <person name="Banfield J.F."/>
        </authorList>
    </citation>
    <scope>NUCLEOTIDE SEQUENCE [LARGE SCALE GENOMIC DNA]</scope>
</reference>
<evidence type="ECO:0000256" key="1">
    <source>
        <dbReference type="ARBA" id="ARBA00002634"/>
    </source>
</evidence>
<keyword evidence="8 15" id="KW-0489">Methyltransferase</keyword>
<evidence type="ECO:0000256" key="3">
    <source>
        <dbReference type="ARBA" id="ARBA00007630"/>
    </source>
</evidence>
<evidence type="ECO:0000256" key="6">
    <source>
        <dbReference type="ARBA" id="ARBA00014679"/>
    </source>
</evidence>
<dbReference type="Gene3D" id="1.10.1270.20">
    <property type="entry name" value="tRNA(m1g37)methyltransferase, domain 2"/>
    <property type="match status" value="1"/>
</dbReference>
<dbReference type="NCBIfam" id="TIGR00088">
    <property type="entry name" value="trmD"/>
    <property type="match status" value="1"/>
</dbReference>
<dbReference type="GO" id="GO:0052906">
    <property type="term" value="F:tRNA (guanine(37)-N1)-methyltransferase activity"/>
    <property type="evidence" value="ECO:0007669"/>
    <property type="project" value="UniProtKB-UniRule"/>
</dbReference>
<dbReference type="PANTHER" id="PTHR46417">
    <property type="entry name" value="TRNA (GUANINE-N(1)-)-METHYLTRANSFERASE"/>
    <property type="match status" value="1"/>
</dbReference>
<feature type="binding site" evidence="15 16">
    <location>
        <position position="112"/>
    </location>
    <ligand>
        <name>S-adenosyl-L-methionine</name>
        <dbReference type="ChEBI" id="CHEBI:59789"/>
    </ligand>
</feature>
<dbReference type="GO" id="GO:0002939">
    <property type="term" value="P:tRNA N1-guanine methylation"/>
    <property type="evidence" value="ECO:0007669"/>
    <property type="project" value="TreeGrafter"/>
</dbReference>
<dbReference type="EMBL" id="MEZN01000003">
    <property type="protein sequence ID" value="OGD57029.1"/>
    <property type="molecule type" value="Genomic_DNA"/>
</dbReference>
<evidence type="ECO:0000256" key="4">
    <source>
        <dbReference type="ARBA" id="ARBA00011738"/>
    </source>
</evidence>
<evidence type="ECO:0000259" key="18">
    <source>
        <dbReference type="Pfam" id="PF01746"/>
    </source>
</evidence>
<name>A0A1F5DPC6_9BACT</name>
<evidence type="ECO:0000256" key="10">
    <source>
        <dbReference type="ARBA" id="ARBA00022691"/>
    </source>
</evidence>
<gene>
    <name evidence="15" type="primary">trmD</name>
    <name evidence="19" type="ORF">A3E73_01800</name>
</gene>
<sequence>MKIDIITLFPKLFDSVFSESLIKRAQTKKIAAIKIHNLRDWSIDKYKTVDDKPFGGGPGMVLKVDVLDRAISGLRSKIPDPRIILLTPQGQTFNQKIAQRLSSYKNLILICGHYEGYDERIRTLVDEEISIGDYVLTGGEIPAMVIVDAVVRLLPGVVGKEASLLEESFSQNLLEYPQYTRPEKYKNRPVPPILLSGNHAEIKKWREEQSKARTKMRRPDLQ</sequence>
<dbReference type="SUPFAM" id="SSF75217">
    <property type="entry name" value="alpha/beta knot"/>
    <property type="match status" value="1"/>
</dbReference>
<comment type="caution">
    <text evidence="19">The sequence shown here is derived from an EMBL/GenBank/DDBJ whole genome shotgun (WGS) entry which is preliminary data.</text>
</comment>
<dbReference type="Pfam" id="PF01746">
    <property type="entry name" value="tRNA_m1G_MT"/>
    <property type="match status" value="1"/>
</dbReference>
<dbReference type="PIRSF" id="PIRSF000386">
    <property type="entry name" value="tRNA_mtase"/>
    <property type="match status" value="1"/>
</dbReference>
<evidence type="ECO:0000256" key="9">
    <source>
        <dbReference type="ARBA" id="ARBA00022679"/>
    </source>
</evidence>
<dbReference type="Gene3D" id="3.40.1280.10">
    <property type="match status" value="1"/>
</dbReference>
<dbReference type="STRING" id="1797460.A3E73_01800"/>
<comment type="subunit">
    <text evidence="4 15 17">Homodimer.</text>
</comment>
<feature type="domain" description="tRNA methyltransferase TRMD/TRM10-type" evidence="18">
    <location>
        <begin position="1"/>
        <end position="221"/>
    </location>
</feature>
<evidence type="ECO:0000256" key="2">
    <source>
        <dbReference type="ARBA" id="ARBA00004496"/>
    </source>
</evidence>
<evidence type="ECO:0000256" key="15">
    <source>
        <dbReference type="HAMAP-Rule" id="MF_00605"/>
    </source>
</evidence>
<proteinExistence type="inferred from homology"/>
<evidence type="ECO:0000256" key="17">
    <source>
        <dbReference type="RuleBase" id="RU003464"/>
    </source>
</evidence>
<dbReference type="GO" id="GO:0005829">
    <property type="term" value="C:cytosol"/>
    <property type="evidence" value="ECO:0007669"/>
    <property type="project" value="TreeGrafter"/>
</dbReference>
<dbReference type="AlphaFoldDB" id="A0A1F5DPC6"/>